<comment type="similarity">
    <text evidence="2">Belongs to the CEP162 family.</text>
</comment>
<comment type="subcellular location">
    <subcellularLocation>
        <location evidence="1">Cytoplasm</location>
        <location evidence="1">Cytoskeleton</location>
        <location evidence="1">Microtubule organizing center</location>
        <location evidence="1">Centrosome</location>
        <location evidence="1">Centriole</location>
    </subcellularLocation>
</comment>
<reference evidence="11 12" key="1">
    <citation type="journal article" date="2024" name="Nat. Commun.">
        <title>Phylogenomics reveals the evolutionary origins of lichenization in chlorophyte algae.</title>
        <authorList>
            <person name="Puginier C."/>
            <person name="Libourel C."/>
            <person name="Otte J."/>
            <person name="Skaloud P."/>
            <person name="Haon M."/>
            <person name="Grisel S."/>
            <person name="Petersen M."/>
            <person name="Berrin J.G."/>
            <person name="Delaux P.M."/>
            <person name="Dal Grande F."/>
            <person name="Keller J."/>
        </authorList>
    </citation>
    <scope>NUCLEOTIDE SEQUENCE [LARGE SCALE GENOMIC DNA]</scope>
    <source>
        <strain evidence="11 12">SAG 216-7</strain>
    </source>
</reference>
<evidence type="ECO:0000256" key="3">
    <source>
        <dbReference type="ARBA" id="ARBA00021406"/>
    </source>
</evidence>
<feature type="region of interest" description="Disordered" evidence="10">
    <location>
        <begin position="485"/>
        <end position="508"/>
    </location>
</feature>
<feature type="coiled-coil region" evidence="9">
    <location>
        <begin position="643"/>
        <end position="670"/>
    </location>
</feature>
<organism evidence="11 12">
    <name type="scientific">Coccomyxa subellipsoidea</name>
    <dbReference type="NCBI Taxonomy" id="248742"/>
    <lineage>
        <taxon>Eukaryota</taxon>
        <taxon>Viridiplantae</taxon>
        <taxon>Chlorophyta</taxon>
        <taxon>core chlorophytes</taxon>
        <taxon>Trebouxiophyceae</taxon>
        <taxon>Trebouxiophyceae incertae sedis</taxon>
        <taxon>Coccomyxaceae</taxon>
        <taxon>Coccomyxa</taxon>
    </lineage>
</organism>
<feature type="coiled-coil region" evidence="9">
    <location>
        <begin position="116"/>
        <end position="186"/>
    </location>
</feature>
<keyword evidence="12" id="KW-1185">Reference proteome</keyword>
<evidence type="ECO:0000256" key="5">
    <source>
        <dbReference type="ARBA" id="ARBA00022701"/>
    </source>
</evidence>
<evidence type="ECO:0000256" key="9">
    <source>
        <dbReference type="SAM" id="Coils"/>
    </source>
</evidence>
<evidence type="ECO:0000256" key="1">
    <source>
        <dbReference type="ARBA" id="ARBA00004114"/>
    </source>
</evidence>
<evidence type="ECO:0000256" key="4">
    <source>
        <dbReference type="ARBA" id="ARBA00022490"/>
    </source>
</evidence>
<feature type="coiled-coil region" evidence="9">
    <location>
        <begin position="227"/>
        <end position="352"/>
    </location>
</feature>
<evidence type="ECO:0000256" key="6">
    <source>
        <dbReference type="ARBA" id="ARBA00022794"/>
    </source>
</evidence>
<dbReference type="PANTHER" id="PTHR34031:SF1">
    <property type="entry name" value="CENTROSOMAL PROTEIN OF 162 KDA"/>
    <property type="match status" value="1"/>
</dbReference>
<dbReference type="Proteomes" id="UP001491310">
    <property type="component" value="Unassembled WGS sequence"/>
</dbReference>
<keyword evidence="8" id="KW-0206">Cytoskeleton</keyword>
<evidence type="ECO:0000256" key="2">
    <source>
        <dbReference type="ARBA" id="ARBA00009485"/>
    </source>
</evidence>
<feature type="compositionally biased region" description="Low complexity" evidence="10">
    <location>
        <begin position="28"/>
        <end position="39"/>
    </location>
</feature>
<evidence type="ECO:0000256" key="10">
    <source>
        <dbReference type="SAM" id="MobiDB-lite"/>
    </source>
</evidence>
<keyword evidence="5" id="KW-0493">Microtubule</keyword>
<keyword evidence="6" id="KW-0970">Cilium biogenesis/degradation</keyword>
<sequence>MSLLGLSRPIQIMSQTSSDGAPPKLLRPSSSPAGASPAAHKTGKWEKAVSRRPVTTYQGGSIGSHKAVPASPRQSKPRMRGQAPTSQSFEGLQRQYSSLESQFATLHVGGDSRSQLRAAANREAELQAQLSAMSSKAQAEAALRQEVQAKLAEQLREADREKKALRDQLKGELRASRKEVAQLKGQMQVQRMTPQQNVAQQDTDTVHLTSKEADQMIREMGEQETLIKGYQVEIEEADGRNKALHEKVRELQAQLAHLEKCLQEGQAERTHPKPNASDAAQNLTAVLELQKQLQETRDVGAEKEKELSMLVSHLRSTCTTLEKRLLDSEETCSRAEERAVRAEEDAASLTALQAREGVDPGADAELLHQHSQHISRLQAHIEASESGVAAAQQRITELQTKLEDTQRDLARKEAAIQEHCAEEARKQQAASRRLSNSAPQKENKGIAAHQRVKELETQLKEERVAWARKESLHKNQLKKAQQEVQEAATRTATARLPRPPSTAQQQQRLKNNTIARLEADLAASKARIDQLVDQVKVMEAEQAAVDQELEGCKSMCTALDTELSEKRKVVQETAAERERLRAELAAAGQRVAAAEMAHRLLLNDRDSAIEQRTVQHQMQLEAAKAAAARDAVEAEGRAWAERVAGADADAARERKECERLQGELRAARRGAPWTPKAAEFDAVQHRIRAYKASEEARIAQALKAAEESHKEEIAARETQIMHFCQELDAITQQLESLKKAEA</sequence>
<keyword evidence="4" id="KW-0963">Cytoplasm</keyword>
<name>A0ABR2YFC7_9CHLO</name>
<comment type="caution">
    <text evidence="11">The sequence shown here is derived from an EMBL/GenBank/DDBJ whole genome shotgun (WGS) entry which is preliminary data.</text>
</comment>
<feature type="coiled-coil region" evidence="9">
    <location>
        <begin position="514"/>
        <end position="597"/>
    </location>
</feature>
<dbReference type="EMBL" id="JALJOT010000013">
    <property type="protein sequence ID" value="KAK9904186.1"/>
    <property type="molecule type" value="Genomic_DNA"/>
</dbReference>
<evidence type="ECO:0000313" key="11">
    <source>
        <dbReference type="EMBL" id="KAK9904186.1"/>
    </source>
</evidence>
<evidence type="ECO:0000256" key="7">
    <source>
        <dbReference type="ARBA" id="ARBA00023054"/>
    </source>
</evidence>
<feature type="region of interest" description="Disordered" evidence="10">
    <location>
        <begin position="421"/>
        <end position="449"/>
    </location>
</feature>
<accession>A0ABR2YFC7</accession>
<gene>
    <name evidence="11" type="ORF">WJX75_006256</name>
</gene>
<feature type="region of interest" description="Disordered" evidence="10">
    <location>
        <begin position="1"/>
        <end position="93"/>
    </location>
</feature>
<evidence type="ECO:0000256" key="8">
    <source>
        <dbReference type="ARBA" id="ARBA00023212"/>
    </source>
</evidence>
<dbReference type="PANTHER" id="PTHR34031">
    <property type="entry name" value="CENTROSOMAL PROTEIN OF 162 KDA"/>
    <property type="match status" value="1"/>
</dbReference>
<feature type="compositionally biased region" description="Polar residues" evidence="10">
    <location>
        <begin position="83"/>
        <end position="93"/>
    </location>
</feature>
<evidence type="ECO:0000313" key="12">
    <source>
        <dbReference type="Proteomes" id="UP001491310"/>
    </source>
</evidence>
<proteinExistence type="inferred from homology"/>
<feature type="compositionally biased region" description="Polar residues" evidence="10">
    <location>
        <begin position="428"/>
        <end position="440"/>
    </location>
</feature>
<dbReference type="InterPro" id="IPR038774">
    <property type="entry name" value="CEP162-like"/>
</dbReference>
<keyword evidence="7 9" id="KW-0175">Coiled coil</keyword>
<feature type="compositionally biased region" description="Low complexity" evidence="10">
    <location>
        <begin position="487"/>
        <end position="496"/>
    </location>
</feature>
<protein>
    <recommendedName>
        <fullName evidence="3">Centrosomal protein of 162 kDa</fullName>
    </recommendedName>
</protein>